<dbReference type="Proteomes" id="UP001162501">
    <property type="component" value="Chromosome 11"/>
</dbReference>
<dbReference type="EMBL" id="OX596095">
    <property type="protein sequence ID" value="CAM9502426.1"/>
    <property type="molecule type" value="Genomic_DNA"/>
</dbReference>
<organism evidence="1 2">
    <name type="scientific">Rangifer tarandus platyrhynchus</name>
    <name type="common">Svalbard reindeer</name>
    <dbReference type="NCBI Taxonomy" id="3082113"/>
    <lineage>
        <taxon>Eukaryota</taxon>
        <taxon>Metazoa</taxon>
        <taxon>Chordata</taxon>
        <taxon>Craniata</taxon>
        <taxon>Vertebrata</taxon>
        <taxon>Euteleostomi</taxon>
        <taxon>Mammalia</taxon>
        <taxon>Eutheria</taxon>
        <taxon>Laurasiatheria</taxon>
        <taxon>Artiodactyla</taxon>
        <taxon>Ruminantia</taxon>
        <taxon>Pecora</taxon>
        <taxon>Cervidae</taxon>
        <taxon>Odocoileinae</taxon>
        <taxon>Rangifer</taxon>
    </lineage>
</organism>
<reference evidence="1" key="2">
    <citation type="submission" date="2025-03" db="EMBL/GenBank/DDBJ databases">
        <authorList>
            <consortium name="ELIXIR-Norway"/>
            <consortium name="Elixir Norway"/>
        </authorList>
    </citation>
    <scope>NUCLEOTIDE SEQUENCE</scope>
</reference>
<proteinExistence type="predicted"/>
<name>A0AC59Y9C3_RANTA</name>
<reference evidence="1" key="1">
    <citation type="submission" date="2023-05" db="EMBL/GenBank/DDBJ databases">
        <authorList>
            <consortium name="ELIXIR-Norway"/>
        </authorList>
    </citation>
    <scope>NUCLEOTIDE SEQUENCE</scope>
</reference>
<evidence type="ECO:0000313" key="2">
    <source>
        <dbReference type="Proteomes" id="UP001162501"/>
    </source>
</evidence>
<sequence>MELFFCLSTRGPGHLLCAGPPPGWVAVLAFTCPKGGQDSRATFLRAAVSLGYKRCFFVWFSLSPEDKAQASFIFEFPAPGIELAHFSFSKCLLSRGMKSQMNE</sequence>
<accession>A0AC59Y9C3</accession>
<protein>
    <submittedName>
        <fullName evidence="1">Uncharacterized protein</fullName>
    </submittedName>
</protein>
<gene>
    <name evidence="1" type="ORF">MRATA1EN22A_LOCUS3425</name>
</gene>
<evidence type="ECO:0000313" key="1">
    <source>
        <dbReference type="EMBL" id="CAM9502426.1"/>
    </source>
</evidence>